<gene>
    <name evidence="5" type="ORF">EVOR1521_LOCUS7645</name>
</gene>
<dbReference type="Proteomes" id="UP001178507">
    <property type="component" value="Unassembled WGS sequence"/>
</dbReference>
<reference evidence="5" key="1">
    <citation type="submission" date="2023-08" db="EMBL/GenBank/DDBJ databases">
        <authorList>
            <person name="Chen Y."/>
            <person name="Shah S."/>
            <person name="Dougan E. K."/>
            <person name="Thang M."/>
            <person name="Chan C."/>
        </authorList>
    </citation>
    <scope>NUCLEOTIDE SEQUENCE</scope>
</reference>
<dbReference type="AlphaFoldDB" id="A0AA36I317"/>
<dbReference type="GO" id="GO:0008146">
    <property type="term" value="F:sulfotransferase activity"/>
    <property type="evidence" value="ECO:0007669"/>
    <property type="project" value="InterPro"/>
</dbReference>
<comment type="similarity">
    <text evidence="1">Belongs to the sulfotransferase 1 family.</text>
</comment>
<evidence type="ECO:0000256" key="3">
    <source>
        <dbReference type="SAM" id="Phobius"/>
    </source>
</evidence>
<protein>
    <recommendedName>
        <fullName evidence="4">Sulfotransferase domain-containing protein</fullName>
    </recommendedName>
</protein>
<organism evidence="5 6">
    <name type="scientific">Effrenium voratum</name>
    <dbReference type="NCBI Taxonomy" id="2562239"/>
    <lineage>
        <taxon>Eukaryota</taxon>
        <taxon>Sar</taxon>
        <taxon>Alveolata</taxon>
        <taxon>Dinophyceae</taxon>
        <taxon>Suessiales</taxon>
        <taxon>Symbiodiniaceae</taxon>
        <taxon>Effrenium</taxon>
    </lineage>
</organism>
<keyword evidence="3" id="KW-1133">Transmembrane helix</keyword>
<keyword evidence="2" id="KW-0808">Transferase</keyword>
<dbReference type="InterPro" id="IPR000863">
    <property type="entry name" value="Sulfotransferase_dom"/>
</dbReference>
<proteinExistence type="inferred from homology"/>
<dbReference type="InterPro" id="IPR027417">
    <property type="entry name" value="P-loop_NTPase"/>
</dbReference>
<dbReference type="PANTHER" id="PTHR11783">
    <property type="entry name" value="SULFOTRANSFERASE SULT"/>
    <property type="match status" value="1"/>
</dbReference>
<accession>A0AA36I317</accession>
<dbReference type="Gene3D" id="3.40.50.300">
    <property type="entry name" value="P-loop containing nucleotide triphosphate hydrolases"/>
    <property type="match status" value="1"/>
</dbReference>
<dbReference type="EMBL" id="CAUJNA010000624">
    <property type="protein sequence ID" value="CAJ1379391.1"/>
    <property type="molecule type" value="Genomic_DNA"/>
</dbReference>
<keyword evidence="3" id="KW-0472">Membrane</keyword>
<evidence type="ECO:0000313" key="5">
    <source>
        <dbReference type="EMBL" id="CAJ1379391.1"/>
    </source>
</evidence>
<keyword evidence="3" id="KW-0812">Transmembrane</keyword>
<comment type="caution">
    <text evidence="5">The sequence shown here is derived from an EMBL/GenBank/DDBJ whole genome shotgun (WGS) entry which is preliminary data.</text>
</comment>
<evidence type="ECO:0000256" key="1">
    <source>
        <dbReference type="ARBA" id="ARBA00005771"/>
    </source>
</evidence>
<feature type="domain" description="Sulfotransferase" evidence="4">
    <location>
        <begin position="172"/>
        <end position="387"/>
    </location>
</feature>
<feature type="transmembrane region" description="Helical" evidence="3">
    <location>
        <begin position="12"/>
        <end position="34"/>
    </location>
</feature>
<keyword evidence="6" id="KW-1185">Reference proteome</keyword>
<evidence type="ECO:0000256" key="2">
    <source>
        <dbReference type="ARBA" id="ARBA00022679"/>
    </source>
</evidence>
<sequence>MCLRSLATAGQIIGVVSVLAIFSLLHLQCGGAFFDMQEPEHRVIKAVASVTASPPVLRQENSSHLCHHGSQQGKCWFSAECDASHFCHPEKKTCVPFCQNNSDRAMRNCSSCLEGCRDLHCDGYIEERPVRLRTSPSCAKQVLLSRCPVCEESCAELKDATVRFRQDDPRETDYWITSYPKTGSTWVRHLITNLHTAVTSQLREPASFKAVDDFIPFIEDGKGWTNRSMFRDRTGLRIWKSHAPFHCDSFPCKGHTVDRQAPTQCMCPNCASKFRRVIYVYRNGYDTLASYFRFRMGLGHVRDKRQFSNFVNDQRMYPGVSWADHIRSWQHASTRPLQILWLRYETLREKPEQELLRLARFLELEATDEHIRFAINASSSETMQQMEQKEGGLNFFKLRYNRSSLKFVGSGMGDMATPALWDSITEEKLAIWNMHNGQMQRCLGYPDGPR</sequence>
<name>A0AA36I317_9DINO</name>
<evidence type="ECO:0000259" key="4">
    <source>
        <dbReference type="Pfam" id="PF00685"/>
    </source>
</evidence>
<dbReference type="SUPFAM" id="SSF52540">
    <property type="entry name" value="P-loop containing nucleoside triphosphate hydrolases"/>
    <property type="match status" value="1"/>
</dbReference>
<evidence type="ECO:0000313" key="6">
    <source>
        <dbReference type="Proteomes" id="UP001178507"/>
    </source>
</evidence>
<dbReference type="Pfam" id="PF00685">
    <property type="entry name" value="Sulfotransfer_1"/>
    <property type="match status" value="1"/>
</dbReference>